<keyword evidence="2" id="KW-1185">Reference proteome</keyword>
<name>A0A8H4V844_9HYPO</name>
<protein>
    <submittedName>
        <fullName evidence="1">Uncharacterized protein</fullName>
    </submittedName>
</protein>
<dbReference type="AlphaFoldDB" id="A0A8H4V844"/>
<reference evidence="1 2" key="1">
    <citation type="journal article" date="2020" name="Genome Biol. Evol.">
        <title>A new high-quality draft genome assembly of the Chinese cordyceps Ophiocordyceps sinensis.</title>
        <authorList>
            <person name="Shu R."/>
            <person name="Zhang J."/>
            <person name="Meng Q."/>
            <person name="Zhang H."/>
            <person name="Zhou G."/>
            <person name="Li M."/>
            <person name="Wu P."/>
            <person name="Zhao Y."/>
            <person name="Chen C."/>
            <person name="Qin Q."/>
        </authorList>
    </citation>
    <scope>NUCLEOTIDE SEQUENCE [LARGE SCALE GENOMIC DNA]</scope>
    <source>
        <strain evidence="1 2">IOZ07</strain>
    </source>
</reference>
<dbReference type="Proteomes" id="UP000557566">
    <property type="component" value="Unassembled WGS sequence"/>
</dbReference>
<accession>A0A8H4V844</accession>
<organism evidence="1 2">
    <name type="scientific">Ophiocordyceps sinensis</name>
    <dbReference type="NCBI Taxonomy" id="72228"/>
    <lineage>
        <taxon>Eukaryota</taxon>
        <taxon>Fungi</taxon>
        <taxon>Dikarya</taxon>
        <taxon>Ascomycota</taxon>
        <taxon>Pezizomycotina</taxon>
        <taxon>Sordariomycetes</taxon>
        <taxon>Hypocreomycetidae</taxon>
        <taxon>Hypocreales</taxon>
        <taxon>Ophiocordycipitaceae</taxon>
        <taxon>Ophiocordyceps</taxon>
    </lineage>
</organism>
<sequence>MKHTRTSVWTDIYPPNWPQSKSQKFFFAFTPFFRNLFIIPIINKLPHTSSPTPSILGSHDALESVMRLQVMSCEAISYDS</sequence>
<comment type="caution">
    <text evidence="1">The sequence shown here is derived from an EMBL/GenBank/DDBJ whole genome shotgun (WGS) entry which is preliminary data.</text>
</comment>
<dbReference type="EMBL" id="JAAVMX010000003">
    <property type="protein sequence ID" value="KAF4511473.1"/>
    <property type="molecule type" value="Genomic_DNA"/>
</dbReference>
<evidence type="ECO:0000313" key="2">
    <source>
        <dbReference type="Proteomes" id="UP000557566"/>
    </source>
</evidence>
<evidence type="ECO:0000313" key="1">
    <source>
        <dbReference type="EMBL" id="KAF4511473.1"/>
    </source>
</evidence>
<gene>
    <name evidence="1" type="ORF">G6O67_003269</name>
</gene>
<proteinExistence type="predicted"/>